<evidence type="ECO:0000256" key="9">
    <source>
        <dbReference type="ARBA" id="ARBA00022490"/>
    </source>
</evidence>
<keyword evidence="24" id="KW-0670">Pyruvate</keyword>
<dbReference type="GO" id="GO:0005737">
    <property type="term" value="C:cytoplasm"/>
    <property type="evidence" value="ECO:0007669"/>
    <property type="project" value="UniProtKB-SubCell"/>
</dbReference>
<dbReference type="SUPFAM" id="SSF52009">
    <property type="entry name" value="Phosphohistidine domain"/>
    <property type="match status" value="1"/>
</dbReference>
<comment type="similarity">
    <text evidence="5 17">Belongs to the PEP-utilizing enzyme family.</text>
</comment>
<evidence type="ECO:0000256" key="12">
    <source>
        <dbReference type="ARBA" id="ARBA00022683"/>
    </source>
</evidence>
<dbReference type="AlphaFoldDB" id="C7R566"/>
<evidence type="ECO:0000256" key="8">
    <source>
        <dbReference type="ARBA" id="ARBA00022448"/>
    </source>
</evidence>
<evidence type="ECO:0000256" key="5">
    <source>
        <dbReference type="ARBA" id="ARBA00007837"/>
    </source>
</evidence>
<evidence type="ECO:0000256" key="14">
    <source>
        <dbReference type="ARBA" id="ARBA00022777"/>
    </source>
</evidence>
<dbReference type="InterPro" id="IPR008279">
    <property type="entry name" value="PEP-util_enz_mobile_dom"/>
</dbReference>
<dbReference type="KEGG" id="jde:Jden_0068"/>
<dbReference type="PIRSF" id="PIRSF000732">
    <property type="entry name" value="PTS_enzyme_I"/>
    <property type="match status" value="1"/>
</dbReference>
<evidence type="ECO:0000259" key="22">
    <source>
        <dbReference type="Pfam" id="PF02896"/>
    </source>
</evidence>
<dbReference type="GO" id="GO:0046872">
    <property type="term" value="F:metal ion binding"/>
    <property type="evidence" value="ECO:0007669"/>
    <property type="project" value="UniProtKB-KW"/>
</dbReference>
<evidence type="ECO:0000256" key="2">
    <source>
        <dbReference type="ARBA" id="ARBA00001946"/>
    </source>
</evidence>
<dbReference type="SUPFAM" id="SSF47831">
    <property type="entry name" value="Enzyme I of the PEP:sugar phosphotransferase system HPr-binding (sub)domain"/>
    <property type="match status" value="1"/>
</dbReference>
<dbReference type="PRINTS" id="PR01736">
    <property type="entry name" value="PHPHTRNFRASE"/>
</dbReference>
<dbReference type="Gene3D" id="3.50.30.10">
    <property type="entry name" value="Phosphohistidine domain"/>
    <property type="match status" value="1"/>
</dbReference>
<dbReference type="Gene3D" id="1.10.274.10">
    <property type="entry name" value="PtsI, HPr-binding domain"/>
    <property type="match status" value="1"/>
</dbReference>
<keyword evidence="14 17" id="KW-0418">Kinase</keyword>
<feature type="domain" description="PEP-utilising enzyme mobile" evidence="21">
    <location>
        <begin position="155"/>
        <end position="226"/>
    </location>
</feature>
<feature type="binding site" evidence="19">
    <location>
        <position position="455"/>
    </location>
    <ligand>
        <name>phosphoenolpyruvate</name>
        <dbReference type="ChEBI" id="CHEBI:58702"/>
    </ligand>
</feature>
<dbReference type="InterPro" id="IPR008731">
    <property type="entry name" value="PTS_EIN"/>
</dbReference>
<dbReference type="Pfam" id="PF05524">
    <property type="entry name" value="PEP-utilisers_N"/>
    <property type="match status" value="1"/>
</dbReference>
<dbReference type="PANTHER" id="PTHR46244:SF3">
    <property type="entry name" value="PHOSPHOENOLPYRUVATE-PROTEIN PHOSPHOTRANSFERASE"/>
    <property type="match status" value="1"/>
</dbReference>
<evidence type="ECO:0000256" key="1">
    <source>
        <dbReference type="ARBA" id="ARBA00000683"/>
    </source>
</evidence>
<feature type="active site" description="Proton donor" evidence="18">
    <location>
        <position position="492"/>
    </location>
</feature>
<name>C7R566_JONDD</name>
<dbReference type="Gene3D" id="3.20.20.60">
    <property type="entry name" value="Phosphoenolpyruvate-binding domains"/>
    <property type="match status" value="1"/>
</dbReference>
<dbReference type="EMBL" id="CP001706">
    <property type="protein sequence ID" value="ACV07744.1"/>
    <property type="molecule type" value="Genomic_DNA"/>
</dbReference>
<dbReference type="eggNOG" id="COG1080">
    <property type="taxonomic scope" value="Bacteria"/>
</dbReference>
<evidence type="ECO:0000256" key="16">
    <source>
        <dbReference type="ARBA" id="ARBA00033235"/>
    </source>
</evidence>
<evidence type="ECO:0000313" key="24">
    <source>
        <dbReference type="EMBL" id="ACV07744.1"/>
    </source>
</evidence>
<dbReference type="PROSITE" id="PS00742">
    <property type="entry name" value="PEP_ENZYMES_2"/>
    <property type="match status" value="1"/>
</dbReference>
<evidence type="ECO:0000256" key="17">
    <source>
        <dbReference type="PIRNR" id="PIRNR000732"/>
    </source>
</evidence>
<keyword evidence="8 17" id="KW-0813">Transport</keyword>
<dbReference type="InterPro" id="IPR050499">
    <property type="entry name" value="PEP-utilizing_PTS_enzyme"/>
</dbReference>
<dbReference type="HOGENOM" id="CLU_007308_7_0_11"/>
<keyword evidence="9 17" id="KW-0963">Cytoplasm</keyword>
<dbReference type="GO" id="GO:0009401">
    <property type="term" value="P:phosphoenolpyruvate-dependent sugar phosphotransferase system"/>
    <property type="evidence" value="ECO:0007669"/>
    <property type="project" value="UniProtKB-KW"/>
</dbReference>
<dbReference type="InterPro" id="IPR006318">
    <property type="entry name" value="PTS_EI-like"/>
</dbReference>
<evidence type="ECO:0000256" key="13">
    <source>
        <dbReference type="ARBA" id="ARBA00022723"/>
    </source>
</evidence>
<dbReference type="Pfam" id="PF00391">
    <property type="entry name" value="PEP-utilizers"/>
    <property type="match status" value="1"/>
</dbReference>
<feature type="binding site" evidence="19">
    <location>
        <position position="332"/>
    </location>
    <ligand>
        <name>phosphoenolpyruvate</name>
        <dbReference type="ChEBI" id="CHEBI:58702"/>
    </ligand>
</feature>
<dbReference type="InterPro" id="IPR040442">
    <property type="entry name" value="Pyrv_kinase-like_dom_sf"/>
</dbReference>
<feature type="binding site" evidence="20">
    <location>
        <position position="445"/>
    </location>
    <ligand>
        <name>Mg(2+)</name>
        <dbReference type="ChEBI" id="CHEBI:18420"/>
    </ligand>
</feature>
<keyword evidence="12 17" id="KW-0598">Phosphotransferase system</keyword>
<dbReference type="PROSITE" id="PS00370">
    <property type="entry name" value="PEP_ENZYMES_PHOS_SITE"/>
    <property type="match status" value="1"/>
</dbReference>
<evidence type="ECO:0000256" key="6">
    <source>
        <dbReference type="ARBA" id="ARBA00012232"/>
    </source>
</evidence>
<dbReference type="EC" id="2.7.3.9" evidence="6 17"/>
<comment type="subcellular location">
    <subcellularLocation>
        <location evidence="4 17">Cytoplasm</location>
    </subcellularLocation>
</comment>
<feature type="binding site" evidence="19">
    <location>
        <position position="296"/>
    </location>
    <ligand>
        <name>phosphoenolpyruvate</name>
        <dbReference type="ChEBI" id="CHEBI:58702"/>
    </ligand>
</feature>
<proteinExistence type="inferred from homology"/>
<evidence type="ECO:0000256" key="18">
    <source>
        <dbReference type="PIRSR" id="PIRSR000732-1"/>
    </source>
</evidence>
<keyword evidence="11 17" id="KW-0808">Transferase</keyword>
<sequence length="569" mass="58568">MTSFTLTGTGVGRQAVIGPIATVHTSVDVDPDTVVTRNGIPVPADKLPELIVGAFNQVEQDLKDQAAGASGSVAAVLAAAAQIAADPALRTKSTANLAAGQPPVAAVDHAVNEFVALFEQLGGMMAERVTDLKSVRDRVIAVLVDQPQPGVPHLSEPSVIVAEDLAPADTAALDLTKVLAIVTELGGPTGHTAIIAGQLGLPCVVQVRGVLQLDDGTVVAVDAATGNITVNPSDEVAARIAAKRAFDTELQSDNAPGATADGHTIDLLANIGTAADAVRAAAYTDGRLVAGSGLFRTEVLFLDAPKAPTVEQQKGEYAKVLTAFEGRKVVVRTLDAGADKPLAFATQPDEENPALGVRGFRSARLHPELLTDQLAALAQAAADTGTKPWVMAPMVATPAEARDFAEQARDYGLEQVGVMIEVPSAALRARAILAEVDFVSIGSNDLAQYTMATDRLRGELSDLLDAWQPAVLDLIAATASAGRELGKPVGVCGESAADPLMALVLTGLGVTSLSMSVGSVPAVRFSLRRHTFAQCEAIAHAALAAQSPDEARSSVIALLDPEVKAALVA</sequence>
<dbReference type="RefSeq" id="WP_012805849.1">
    <property type="nucleotide sequence ID" value="NC_013174.1"/>
</dbReference>
<feature type="active site" description="Tele-phosphohistidine intermediate" evidence="18">
    <location>
        <position position="191"/>
    </location>
</feature>
<comment type="function">
    <text evidence="3 17">General (non sugar-specific) component of the phosphoenolpyruvate-dependent sugar phosphotransferase system (sugar PTS). This major carbohydrate active-transport system catalyzes the phosphorylation of incoming sugar substrates concomitantly with their translocation across the cell membrane. Enzyme I transfers the phosphoryl group from phosphoenolpyruvate (PEP) to the phosphoryl carrier protein (HPr).</text>
</comment>
<evidence type="ECO:0000256" key="3">
    <source>
        <dbReference type="ARBA" id="ARBA00002728"/>
    </source>
</evidence>
<gene>
    <name evidence="24" type="ordered locus">Jden_0068</name>
</gene>
<dbReference type="PANTHER" id="PTHR46244">
    <property type="entry name" value="PHOSPHOENOLPYRUVATE-PROTEIN PHOSPHOTRANSFERASE"/>
    <property type="match status" value="1"/>
</dbReference>
<evidence type="ECO:0000256" key="10">
    <source>
        <dbReference type="ARBA" id="ARBA00022597"/>
    </source>
</evidence>
<reference evidence="24 25" key="1">
    <citation type="journal article" date="2009" name="Stand. Genomic Sci.">
        <title>Complete genome sequence of Jonesia denitrificans type strain (Prevot 55134).</title>
        <authorList>
            <person name="Pukall R."/>
            <person name="Gehrich-Schroter G."/>
            <person name="Lapidus A."/>
            <person name="Nolan M."/>
            <person name="Glavina Del Rio T."/>
            <person name="Lucas S."/>
            <person name="Chen F."/>
            <person name="Tice H."/>
            <person name="Pitluck S."/>
            <person name="Cheng J.F."/>
            <person name="Copeland A."/>
            <person name="Saunders E."/>
            <person name="Brettin T."/>
            <person name="Detter J.C."/>
            <person name="Bruce D."/>
            <person name="Goodwin L."/>
            <person name="Pati A."/>
            <person name="Ivanova N."/>
            <person name="Mavromatis K."/>
            <person name="Ovchinnikova G."/>
            <person name="Chen A."/>
            <person name="Palaniappan K."/>
            <person name="Land M."/>
            <person name="Hauser L."/>
            <person name="Chang Y.J."/>
            <person name="Jeffries C.D."/>
            <person name="Chain P."/>
            <person name="Goker M."/>
            <person name="Bristow J."/>
            <person name="Eisen J.A."/>
            <person name="Markowitz V."/>
            <person name="Hugenholtz P."/>
            <person name="Kyrpides N.C."/>
            <person name="Klenk H.P."/>
            <person name="Han C."/>
        </authorList>
    </citation>
    <scope>NUCLEOTIDE SEQUENCE [LARGE SCALE GENOMIC DNA]</scope>
    <source>
        <strain evidence="25">ATCC 14870 / DSM 20603 / BCRC 15368 / CIP 55.134 / JCM 11481 / NBRC 15587 / NCTC 10816 / Prevot 55134</strain>
    </source>
</reference>
<dbReference type="GO" id="GO:0016301">
    <property type="term" value="F:kinase activity"/>
    <property type="evidence" value="ECO:0007669"/>
    <property type="project" value="UniProtKB-KW"/>
</dbReference>
<dbReference type="InterPro" id="IPR018274">
    <property type="entry name" value="PEP_util_AS"/>
</dbReference>
<dbReference type="STRING" id="471856.Jden_0068"/>
<evidence type="ECO:0000259" key="21">
    <source>
        <dbReference type="Pfam" id="PF00391"/>
    </source>
</evidence>
<evidence type="ECO:0000256" key="4">
    <source>
        <dbReference type="ARBA" id="ARBA00004496"/>
    </source>
</evidence>
<evidence type="ECO:0000256" key="19">
    <source>
        <dbReference type="PIRSR" id="PIRSR000732-2"/>
    </source>
</evidence>
<feature type="domain" description="PEP-utilising enzyme C-terminal" evidence="22">
    <location>
        <begin position="252"/>
        <end position="530"/>
    </location>
</feature>
<dbReference type="Pfam" id="PF02896">
    <property type="entry name" value="PEP-utilizers_C"/>
    <property type="match status" value="1"/>
</dbReference>
<evidence type="ECO:0000256" key="7">
    <source>
        <dbReference type="ARBA" id="ARBA00016544"/>
    </source>
</evidence>
<keyword evidence="25" id="KW-1185">Reference proteome</keyword>
<evidence type="ECO:0000259" key="23">
    <source>
        <dbReference type="Pfam" id="PF05524"/>
    </source>
</evidence>
<dbReference type="InterPro" id="IPR000121">
    <property type="entry name" value="PEP_util_C"/>
</dbReference>
<feature type="binding site" evidence="20">
    <location>
        <position position="421"/>
    </location>
    <ligand>
        <name>Mg(2+)</name>
        <dbReference type="ChEBI" id="CHEBI:18420"/>
    </ligand>
</feature>
<dbReference type="OrthoDB" id="9765468at2"/>
<dbReference type="NCBIfam" id="TIGR01417">
    <property type="entry name" value="PTS_I_fam"/>
    <property type="match status" value="1"/>
</dbReference>
<dbReference type="GO" id="GO:0008965">
    <property type="term" value="F:phosphoenolpyruvate-protein phosphotransferase activity"/>
    <property type="evidence" value="ECO:0007669"/>
    <property type="project" value="UniProtKB-EC"/>
</dbReference>
<accession>C7R566</accession>
<evidence type="ECO:0000256" key="11">
    <source>
        <dbReference type="ARBA" id="ARBA00022679"/>
    </source>
</evidence>
<keyword evidence="13 17" id="KW-0479">Metal-binding</keyword>
<evidence type="ECO:0000256" key="20">
    <source>
        <dbReference type="PIRSR" id="PIRSR000732-3"/>
    </source>
</evidence>
<dbReference type="Proteomes" id="UP000000628">
    <property type="component" value="Chromosome"/>
</dbReference>
<dbReference type="InterPro" id="IPR036618">
    <property type="entry name" value="PtsI_HPr-bd_sf"/>
</dbReference>
<evidence type="ECO:0000256" key="15">
    <source>
        <dbReference type="ARBA" id="ARBA00022842"/>
    </source>
</evidence>
<feature type="domain" description="Phosphotransferase system enzyme I N-terminal" evidence="23">
    <location>
        <begin position="7"/>
        <end position="128"/>
    </location>
</feature>
<dbReference type="InterPro" id="IPR036637">
    <property type="entry name" value="Phosphohistidine_dom_sf"/>
</dbReference>
<protein>
    <recommendedName>
        <fullName evidence="7 17">Phosphoenolpyruvate-protein phosphotransferase</fullName>
        <ecNumber evidence="6 17">2.7.3.9</ecNumber>
    </recommendedName>
    <alternativeName>
        <fullName evidence="16 17">Phosphotransferase system, enzyme I</fullName>
    </alternativeName>
</protein>
<dbReference type="InterPro" id="IPR015813">
    <property type="entry name" value="Pyrv/PenolPyrv_kinase-like_dom"/>
</dbReference>
<organism evidence="24 25">
    <name type="scientific">Jonesia denitrificans (strain ATCC 14870 / DSM 20603 / BCRC 15368 / CIP 55.134 / JCM 11481 / NBRC 15587 / NCTC 10816 / Prevot 55134)</name>
    <name type="common">Listeria denitrificans</name>
    <dbReference type="NCBI Taxonomy" id="471856"/>
    <lineage>
        <taxon>Bacteria</taxon>
        <taxon>Bacillati</taxon>
        <taxon>Actinomycetota</taxon>
        <taxon>Actinomycetes</taxon>
        <taxon>Micrococcales</taxon>
        <taxon>Jonesiaceae</taxon>
        <taxon>Jonesia</taxon>
    </lineage>
</organism>
<keyword evidence="10 17" id="KW-0762">Sugar transport</keyword>
<comment type="cofactor">
    <cofactor evidence="2 17 20">
        <name>Mg(2+)</name>
        <dbReference type="ChEBI" id="CHEBI:18420"/>
    </cofactor>
</comment>
<keyword evidence="15 17" id="KW-0460">Magnesium</keyword>
<comment type="catalytic activity">
    <reaction evidence="1 17">
        <text>L-histidyl-[protein] + phosphoenolpyruvate = N(pros)-phospho-L-histidyl-[protein] + pyruvate</text>
        <dbReference type="Rhea" id="RHEA:23880"/>
        <dbReference type="Rhea" id="RHEA-COMP:9745"/>
        <dbReference type="Rhea" id="RHEA-COMP:9746"/>
        <dbReference type="ChEBI" id="CHEBI:15361"/>
        <dbReference type="ChEBI" id="CHEBI:29979"/>
        <dbReference type="ChEBI" id="CHEBI:58702"/>
        <dbReference type="ChEBI" id="CHEBI:64837"/>
        <dbReference type="EC" id="2.7.3.9"/>
    </reaction>
</comment>
<feature type="binding site" evidence="19">
    <location>
        <begin position="444"/>
        <end position="445"/>
    </location>
    <ligand>
        <name>phosphoenolpyruvate</name>
        <dbReference type="ChEBI" id="CHEBI:58702"/>
    </ligand>
</feature>
<dbReference type="SUPFAM" id="SSF51621">
    <property type="entry name" value="Phosphoenolpyruvate/pyruvate domain"/>
    <property type="match status" value="1"/>
</dbReference>
<dbReference type="InterPro" id="IPR023151">
    <property type="entry name" value="PEP_util_CS"/>
</dbReference>
<evidence type="ECO:0000313" key="25">
    <source>
        <dbReference type="Proteomes" id="UP000000628"/>
    </source>
</evidence>
<dbReference type="InterPro" id="IPR024692">
    <property type="entry name" value="PTS_EI"/>
</dbReference>